<dbReference type="GO" id="GO:0019229">
    <property type="term" value="P:regulation of vasoconstriction"/>
    <property type="evidence" value="ECO:0007669"/>
    <property type="project" value="InterPro"/>
</dbReference>
<dbReference type="PANTHER" id="PTHR13874:SF9">
    <property type="entry name" value="ENDOTHELIN-2"/>
    <property type="match status" value="1"/>
</dbReference>
<keyword evidence="9" id="KW-1185">Reference proteome</keyword>
<dbReference type="GO" id="GO:0031708">
    <property type="term" value="F:endothelin B receptor binding"/>
    <property type="evidence" value="ECO:0007669"/>
    <property type="project" value="TreeGrafter"/>
</dbReference>
<dbReference type="GO" id="GO:0003100">
    <property type="term" value="P:regulation of systemic arterial blood pressure by endothelin"/>
    <property type="evidence" value="ECO:0007669"/>
    <property type="project" value="TreeGrafter"/>
</dbReference>
<dbReference type="PANTHER" id="PTHR13874">
    <property type="entry name" value="ENDOTHELIN"/>
    <property type="match status" value="1"/>
</dbReference>
<dbReference type="InterPro" id="IPR020475">
    <property type="entry name" value="Endothelin"/>
</dbReference>
<dbReference type="PRINTS" id="PR00365">
    <property type="entry name" value="ENDOTHELIN"/>
</dbReference>
<evidence type="ECO:0000259" key="7">
    <source>
        <dbReference type="SMART" id="SM00272"/>
    </source>
</evidence>
<evidence type="ECO:0000256" key="1">
    <source>
        <dbReference type="ARBA" id="ARBA00004613"/>
    </source>
</evidence>
<feature type="domain" description="Endothelin-like toxin" evidence="7">
    <location>
        <begin position="46"/>
        <end position="67"/>
    </location>
</feature>
<evidence type="ECO:0000256" key="5">
    <source>
        <dbReference type="ARBA" id="ARBA00023322"/>
    </source>
</evidence>
<feature type="signal peptide" evidence="6">
    <location>
        <begin position="1"/>
        <end position="23"/>
    </location>
</feature>
<evidence type="ECO:0000256" key="3">
    <source>
        <dbReference type="ARBA" id="ARBA00022525"/>
    </source>
</evidence>
<dbReference type="EMBL" id="JAYKXH010000017">
    <property type="protein sequence ID" value="KAK7139074.1"/>
    <property type="molecule type" value="Genomic_DNA"/>
</dbReference>
<dbReference type="SMART" id="SM00272">
    <property type="entry name" value="END"/>
    <property type="match status" value="2"/>
</dbReference>
<evidence type="ECO:0000256" key="6">
    <source>
        <dbReference type="SAM" id="SignalP"/>
    </source>
</evidence>
<dbReference type="InterPro" id="IPR019764">
    <property type="entry name" value="Endothelin_toxin_CS"/>
</dbReference>
<dbReference type="InterPro" id="IPR001928">
    <property type="entry name" value="Endothln-like_toxin"/>
</dbReference>
<accession>A0AAN9CM28</accession>
<feature type="chain" id="PRO_5043045377" description="Endothelin-like toxin domain-containing protein" evidence="6">
    <location>
        <begin position="24"/>
        <end position="169"/>
    </location>
</feature>
<evidence type="ECO:0000256" key="4">
    <source>
        <dbReference type="ARBA" id="ARBA00022858"/>
    </source>
</evidence>
<gene>
    <name evidence="8" type="ORF">R3I93_016254</name>
</gene>
<protein>
    <recommendedName>
        <fullName evidence="7">Endothelin-like toxin domain-containing protein</fullName>
    </recommendedName>
</protein>
<comment type="similarity">
    <text evidence="2">Belongs to the endothelin/sarafotoxin family.</text>
</comment>
<evidence type="ECO:0000313" key="8">
    <source>
        <dbReference type="EMBL" id="KAK7139074.1"/>
    </source>
</evidence>
<keyword evidence="3" id="KW-0964">Secreted</keyword>
<keyword evidence="4" id="KW-0838">Vasoactive</keyword>
<organism evidence="8 9">
    <name type="scientific">Phoxinus phoxinus</name>
    <name type="common">Eurasian minnow</name>
    <dbReference type="NCBI Taxonomy" id="58324"/>
    <lineage>
        <taxon>Eukaryota</taxon>
        <taxon>Metazoa</taxon>
        <taxon>Chordata</taxon>
        <taxon>Craniata</taxon>
        <taxon>Vertebrata</taxon>
        <taxon>Euteleostomi</taxon>
        <taxon>Actinopterygii</taxon>
        <taxon>Neopterygii</taxon>
        <taxon>Teleostei</taxon>
        <taxon>Ostariophysi</taxon>
        <taxon>Cypriniformes</taxon>
        <taxon>Leuciscidae</taxon>
        <taxon>Phoxininae</taxon>
        <taxon>Phoxinus</taxon>
    </lineage>
</organism>
<dbReference type="GO" id="GO:0005179">
    <property type="term" value="F:hormone activity"/>
    <property type="evidence" value="ECO:0007669"/>
    <property type="project" value="TreeGrafter"/>
</dbReference>
<reference evidence="8 9" key="1">
    <citation type="submission" date="2024-02" db="EMBL/GenBank/DDBJ databases">
        <title>Chromosome-level genome assembly of the Eurasian Minnow (Phoxinus phoxinus).</title>
        <authorList>
            <person name="Oriowo T.O."/>
            <person name="Martin S."/>
            <person name="Stange M."/>
            <person name="Chrysostomakis Y."/>
            <person name="Brown T."/>
            <person name="Winkler S."/>
            <person name="Kukowka S."/>
            <person name="Myers E.W."/>
            <person name="Bohne A."/>
        </authorList>
    </citation>
    <scope>NUCLEOTIDE SEQUENCE [LARGE SCALE GENOMIC DNA]</scope>
    <source>
        <strain evidence="8">ZFMK-TIS-60720</strain>
        <tissue evidence="8">Whole Organism</tissue>
    </source>
</reference>
<name>A0AAN9CM28_9TELE</name>
<sequence>MAFSLRTAVFISVTLSVLQQGFGYPLSEQSEASSNLPALKRVRTKRCSCSSWLDNECIYFCHLDIIWVNTPSKITPFGLGSSLSRRRRSTGRCECANPTDRTCSSFCHTSSENPDMEIVTQLGVQSNHMGKSSDHLLSTLRKVVKDNLVTASQSATPKKKSRARNLLIS</sequence>
<dbReference type="PROSITE" id="PS00270">
    <property type="entry name" value="ENDOTHELIN"/>
    <property type="match status" value="2"/>
</dbReference>
<dbReference type="Proteomes" id="UP001364617">
    <property type="component" value="Unassembled WGS sequence"/>
</dbReference>
<dbReference type="GO" id="GO:0014826">
    <property type="term" value="P:vein smooth muscle contraction"/>
    <property type="evidence" value="ECO:0007669"/>
    <property type="project" value="TreeGrafter"/>
</dbReference>
<comment type="caution">
    <text evidence="8">The sequence shown here is derived from an EMBL/GenBank/DDBJ whole genome shotgun (WGS) entry which is preliminary data.</text>
</comment>
<feature type="domain" description="Endothelin-like toxin" evidence="7">
    <location>
        <begin position="92"/>
        <end position="113"/>
    </location>
</feature>
<dbReference type="GO" id="GO:0005615">
    <property type="term" value="C:extracellular space"/>
    <property type="evidence" value="ECO:0007669"/>
    <property type="project" value="TreeGrafter"/>
</dbReference>
<keyword evidence="5" id="KW-0839">Vasoconstrictor</keyword>
<evidence type="ECO:0000256" key="2">
    <source>
        <dbReference type="ARBA" id="ARBA00010959"/>
    </source>
</evidence>
<dbReference type="AlphaFoldDB" id="A0AAN9CM28"/>
<comment type="subcellular location">
    <subcellularLocation>
        <location evidence="1">Secreted</location>
    </subcellularLocation>
</comment>
<keyword evidence="6" id="KW-0732">Signal</keyword>
<dbReference type="GO" id="GO:0006874">
    <property type="term" value="P:intracellular calcium ion homeostasis"/>
    <property type="evidence" value="ECO:0007669"/>
    <property type="project" value="TreeGrafter"/>
</dbReference>
<dbReference type="Pfam" id="PF00322">
    <property type="entry name" value="Endothelin"/>
    <property type="match status" value="1"/>
</dbReference>
<proteinExistence type="inferred from homology"/>
<evidence type="ECO:0000313" key="9">
    <source>
        <dbReference type="Proteomes" id="UP001364617"/>
    </source>
</evidence>